<evidence type="ECO:0000256" key="4">
    <source>
        <dbReference type="ARBA" id="ARBA00022741"/>
    </source>
</evidence>
<dbReference type="InterPro" id="IPR017959">
    <property type="entry name" value="Asn/Gln-tRNA_amidoTrfase_suB/E"/>
</dbReference>
<dbReference type="Pfam" id="PF02934">
    <property type="entry name" value="GatB_N"/>
    <property type="match status" value="1"/>
</dbReference>
<dbReference type="SMART" id="SM00845">
    <property type="entry name" value="GatB_Yqey"/>
    <property type="match status" value="1"/>
</dbReference>
<dbReference type="PANTHER" id="PTHR11659:SF0">
    <property type="entry name" value="GLUTAMYL-TRNA(GLN) AMIDOTRANSFERASE SUBUNIT B, MITOCHONDRIAL"/>
    <property type="match status" value="1"/>
</dbReference>
<keyword evidence="3 10" id="KW-0436">Ligase</keyword>
<dbReference type="GO" id="GO:0070681">
    <property type="term" value="P:glutaminyl-tRNAGln biosynthesis via transamidation"/>
    <property type="evidence" value="ECO:0007669"/>
    <property type="project" value="TreeGrafter"/>
</dbReference>
<evidence type="ECO:0000256" key="10">
    <source>
        <dbReference type="HAMAP-Rule" id="MF_00121"/>
    </source>
</evidence>
<keyword evidence="5 10" id="KW-0067">ATP-binding</keyword>
<evidence type="ECO:0000259" key="11">
    <source>
        <dbReference type="SMART" id="SM00845"/>
    </source>
</evidence>
<dbReference type="InterPro" id="IPR018027">
    <property type="entry name" value="Asn/Gln_amidotransferase"/>
</dbReference>
<organism evidence="12 13">
    <name type="scientific">Candidatus Hepatoplasma crinochetorum</name>
    <dbReference type="NCBI Taxonomy" id="295596"/>
    <lineage>
        <taxon>Bacteria</taxon>
        <taxon>Bacillati</taxon>
        <taxon>Mycoplasmatota</taxon>
        <taxon>Mollicutes</taxon>
        <taxon>Candidatus Hepatoplasmataceae</taxon>
        <taxon>Candidatus Hepatoplasma</taxon>
    </lineage>
</organism>
<dbReference type="GO" id="GO:0006412">
    <property type="term" value="P:translation"/>
    <property type="evidence" value="ECO:0007669"/>
    <property type="project" value="UniProtKB-UniRule"/>
</dbReference>
<evidence type="ECO:0000256" key="8">
    <source>
        <dbReference type="ARBA" id="ARBA00047380"/>
    </source>
</evidence>
<gene>
    <name evidence="10" type="primary">gatB</name>
    <name evidence="12" type="ORF">HEPPS_04730</name>
</gene>
<dbReference type="GO" id="GO:0005524">
    <property type="term" value="F:ATP binding"/>
    <property type="evidence" value="ECO:0007669"/>
    <property type="project" value="UniProtKB-KW"/>
</dbReference>
<dbReference type="InterPro" id="IPR006075">
    <property type="entry name" value="Asn/Gln-tRNA_Trfase_suB/E_cat"/>
</dbReference>
<dbReference type="SUPFAM" id="SSF89095">
    <property type="entry name" value="GatB/YqeY motif"/>
    <property type="match status" value="1"/>
</dbReference>
<dbReference type="EMBL" id="CWGI01000001">
    <property type="protein sequence ID" value="CRX37243.1"/>
    <property type="molecule type" value="Genomic_DNA"/>
</dbReference>
<accession>A0A0G7ZNE4</accession>
<dbReference type="NCBIfam" id="TIGR00133">
    <property type="entry name" value="gatB"/>
    <property type="match status" value="1"/>
</dbReference>
<dbReference type="SUPFAM" id="SSF55931">
    <property type="entry name" value="Glutamine synthetase/guanido kinase"/>
    <property type="match status" value="1"/>
</dbReference>
<dbReference type="AlphaFoldDB" id="A0A0G7ZNE4"/>
<dbReference type="PANTHER" id="PTHR11659">
    <property type="entry name" value="GLUTAMYL-TRNA GLN AMIDOTRANSFERASE SUBUNIT B MITOCHONDRIAL AND PROKARYOTIC PET112-RELATED"/>
    <property type="match status" value="1"/>
</dbReference>
<comment type="catalytic activity">
    <reaction evidence="8 10">
        <text>L-aspartyl-tRNA(Asn) + L-glutamine + ATP + H2O = L-asparaginyl-tRNA(Asn) + L-glutamate + ADP + phosphate + 2 H(+)</text>
        <dbReference type="Rhea" id="RHEA:14513"/>
        <dbReference type="Rhea" id="RHEA-COMP:9674"/>
        <dbReference type="Rhea" id="RHEA-COMP:9677"/>
        <dbReference type="ChEBI" id="CHEBI:15377"/>
        <dbReference type="ChEBI" id="CHEBI:15378"/>
        <dbReference type="ChEBI" id="CHEBI:29985"/>
        <dbReference type="ChEBI" id="CHEBI:30616"/>
        <dbReference type="ChEBI" id="CHEBI:43474"/>
        <dbReference type="ChEBI" id="CHEBI:58359"/>
        <dbReference type="ChEBI" id="CHEBI:78515"/>
        <dbReference type="ChEBI" id="CHEBI:78516"/>
        <dbReference type="ChEBI" id="CHEBI:456216"/>
    </reaction>
</comment>
<dbReference type="InterPro" id="IPR014746">
    <property type="entry name" value="Gln_synth/guanido_kin_cat_dom"/>
</dbReference>
<protein>
    <recommendedName>
        <fullName evidence="10">Aspartyl/glutamyl-tRNA(Asn/Gln) amidotransferase subunit B</fullName>
        <shortName evidence="10">Asp/Glu-ADT subunit B</shortName>
        <ecNumber evidence="10">6.3.5.-</ecNumber>
    </recommendedName>
</protein>
<evidence type="ECO:0000256" key="5">
    <source>
        <dbReference type="ARBA" id="ARBA00022840"/>
    </source>
</evidence>
<keyword evidence="12" id="KW-0808">Transferase</keyword>
<comment type="function">
    <text evidence="7 10">Allows the formation of correctly charged Asn-tRNA(Asn) or Gln-tRNA(Gln) through the transamidation of misacylated Asp-tRNA(Asn) or Glu-tRNA(Gln) in organisms which lack either or both of asparaginyl-tRNA or glutaminyl-tRNA synthetases. The reaction takes place in the presence of glutamine and ATP through an activated phospho-Asp-tRNA(Asn) or phospho-Glu-tRNA(Gln).</text>
</comment>
<dbReference type="InterPro" id="IPR003789">
    <property type="entry name" value="Asn/Gln_tRNA_amidoTrase-B-like"/>
</dbReference>
<feature type="domain" description="Asn/Gln amidotransferase" evidence="11">
    <location>
        <begin position="335"/>
        <end position="481"/>
    </location>
</feature>
<dbReference type="InterPro" id="IPR023168">
    <property type="entry name" value="GatB_Yqey_C_2"/>
</dbReference>
<dbReference type="Gene3D" id="1.10.10.410">
    <property type="match status" value="1"/>
</dbReference>
<dbReference type="GO" id="GO:0050566">
    <property type="term" value="F:asparaginyl-tRNA synthase (glutamine-hydrolyzing) activity"/>
    <property type="evidence" value="ECO:0007669"/>
    <property type="project" value="RHEA"/>
</dbReference>
<comment type="catalytic activity">
    <reaction evidence="9 10">
        <text>L-glutamyl-tRNA(Gln) + L-glutamine + ATP + H2O = L-glutaminyl-tRNA(Gln) + L-glutamate + ADP + phosphate + H(+)</text>
        <dbReference type="Rhea" id="RHEA:17521"/>
        <dbReference type="Rhea" id="RHEA-COMP:9681"/>
        <dbReference type="Rhea" id="RHEA-COMP:9684"/>
        <dbReference type="ChEBI" id="CHEBI:15377"/>
        <dbReference type="ChEBI" id="CHEBI:15378"/>
        <dbReference type="ChEBI" id="CHEBI:29985"/>
        <dbReference type="ChEBI" id="CHEBI:30616"/>
        <dbReference type="ChEBI" id="CHEBI:43474"/>
        <dbReference type="ChEBI" id="CHEBI:58359"/>
        <dbReference type="ChEBI" id="CHEBI:78520"/>
        <dbReference type="ChEBI" id="CHEBI:78521"/>
        <dbReference type="ChEBI" id="CHEBI:456216"/>
    </reaction>
</comment>
<sequence length="485" mass="56656">MKNNFNIEDKYIPTFGVEIHAQLKTRTKAFSPAKNDLNTKENININPIDLGYPGEKPLVNKKMIEFGYRIAKVLKANVAKQISFDRKNYHYPDLAKGFQITQYYQPIGTKGKFTIVNQDGKEKDIFISDIHLEEDTAKKIELTDVLIGYDFNRAGIPLIEIVSGHKNFQNINDVLNYVKQIANQLVFIEVNDGKLFKGSFRVDVNISVRNKKDKKLGTRVELKNLNSFNNIKLALEAEIKDQIEKIETGKKVLKVTKKFDEKSNKTIFIRKKTSLMEYNYIPEYNIPIINLDEKSLEEFNKFKIIDTQLLRKKFIEKKYLQNEIDFILSSPKIYNLYQELLNLNIEEKKILSFLTTNLQRQFNLLKIDSLSFNLDHKLIAKIIKLYNENKITTTDSNKLLSNLILNKDISKNLDFFKNQIQFSEIKLKEIILEIIKENNKISNQYNERPERVEKFIVGQLMKISKGKANPKLAMKLIKDYFTKNE</sequence>
<evidence type="ECO:0000313" key="12">
    <source>
        <dbReference type="EMBL" id="CRX37243.1"/>
    </source>
</evidence>
<evidence type="ECO:0000256" key="7">
    <source>
        <dbReference type="ARBA" id="ARBA00024799"/>
    </source>
</evidence>
<evidence type="ECO:0000256" key="6">
    <source>
        <dbReference type="ARBA" id="ARBA00022917"/>
    </source>
</evidence>
<dbReference type="Pfam" id="PF02637">
    <property type="entry name" value="GatB_Yqey"/>
    <property type="match status" value="1"/>
</dbReference>
<keyword evidence="6 10" id="KW-0648">Protein biosynthesis</keyword>
<keyword evidence="13" id="KW-1185">Reference proteome</keyword>
<comment type="subunit">
    <text evidence="2 10">Heterotrimer of A, B and C subunits.</text>
</comment>
<proteinExistence type="inferred from homology"/>
<dbReference type="NCBIfam" id="NF004012">
    <property type="entry name" value="PRK05477.1-2"/>
    <property type="match status" value="1"/>
</dbReference>
<evidence type="ECO:0000256" key="2">
    <source>
        <dbReference type="ARBA" id="ARBA00011123"/>
    </source>
</evidence>
<dbReference type="HAMAP" id="MF_00121">
    <property type="entry name" value="GatB"/>
    <property type="match status" value="1"/>
</dbReference>
<evidence type="ECO:0000313" key="13">
    <source>
        <dbReference type="Proteomes" id="UP000242141"/>
    </source>
</evidence>
<evidence type="ECO:0000256" key="1">
    <source>
        <dbReference type="ARBA" id="ARBA00005306"/>
    </source>
</evidence>
<reference evidence="13" key="1">
    <citation type="submission" date="2015-05" db="EMBL/GenBank/DDBJ databases">
        <authorList>
            <person name="Collingro A."/>
        </authorList>
    </citation>
    <scope>NUCLEOTIDE SEQUENCE [LARGE SCALE GENOMIC DNA]</scope>
    <source>
        <strain evidence="13">Ps</strain>
    </source>
</reference>
<dbReference type="GO" id="GO:0016740">
    <property type="term" value="F:transferase activity"/>
    <property type="evidence" value="ECO:0007669"/>
    <property type="project" value="UniProtKB-KW"/>
</dbReference>
<evidence type="ECO:0000256" key="3">
    <source>
        <dbReference type="ARBA" id="ARBA00022598"/>
    </source>
</evidence>
<dbReference type="GO" id="GO:0050567">
    <property type="term" value="F:glutaminyl-tRNA synthase (glutamine-hydrolyzing) activity"/>
    <property type="evidence" value="ECO:0007669"/>
    <property type="project" value="UniProtKB-UniRule"/>
</dbReference>
<comment type="similarity">
    <text evidence="1 10">Belongs to the GatB/GatE family. GatB subfamily.</text>
</comment>
<dbReference type="EC" id="6.3.5.-" evidence="10"/>
<evidence type="ECO:0000256" key="9">
    <source>
        <dbReference type="ARBA" id="ARBA00047913"/>
    </source>
</evidence>
<name>A0A0G7ZNE4_9MOLU</name>
<dbReference type="Proteomes" id="UP000242141">
    <property type="component" value="Unassembled WGS sequence"/>
</dbReference>
<dbReference type="InterPro" id="IPR004413">
    <property type="entry name" value="GatB"/>
</dbReference>
<keyword evidence="4 10" id="KW-0547">Nucleotide-binding</keyword>